<evidence type="ECO:0000256" key="1">
    <source>
        <dbReference type="ARBA" id="ARBA00022670"/>
    </source>
</evidence>
<keyword evidence="5" id="KW-1185">Reference proteome</keyword>
<dbReference type="Pfam" id="PF14541">
    <property type="entry name" value="TAXi_C"/>
    <property type="match status" value="1"/>
</dbReference>
<dbReference type="PANTHER" id="PTHR47967">
    <property type="entry name" value="OS07G0603500 PROTEIN-RELATED"/>
    <property type="match status" value="1"/>
</dbReference>
<dbReference type="InterPro" id="IPR051708">
    <property type="entry name" value="Plant_Aspart_Prot_A1"/>
</dbReference>
<dbReference type="AlphaFoldDB" id="A0A5N5FA46"/>
<protein>
    <submittedName>
        <fullName evidence="4">Aspartic proteinase nepenthesin-1</fullName>
    </submittedName>
</protein>
<accession>A0A5N5FA46</accession>
<dbReference type="SUPFAM" id="SSF50630">
    <property type="entry name" value="Acid proteases"/>
    <property type="match status" value="1"/>
</dbReference>
<dbReference type="OrthoDB" id="2747330at2759"/>
<feature type="domain" description="Peptidase A1" evidence="3">
    <location>
        <begin position="1"/>
        <end position="218"/>
    </location>
</feature>
<dbReference type="Gene3D" id="2.40.70.10">
    <property type="entry name" value="Acid Proteases"/>
    <property type="match status" value="1"/>
</dbReference>
<gene>
    <name evidence="4" type="ORF">D8674_010108</name>
</gene>
<sequence>MKLSKFSYCLVSYKFDNTPQSSDLVLYINDNSADEPPISSTRRNEKKAQSSIYTLFQKNPGHSNSAFREYYYIMLKKSSWARSTNGKTIVDSGSTITFMEKPVFEAVAQRFKSQIANYVRGKDLETKTRLRTCSDILKEEKLEFLELVFQFKGGAKMELPLTNYFLLVSSSGVVCLTIVNDGVIGPESNVMSDLTFLRKELKWLMEDLIEEPKNVNNNNGSVSLRVEIEELYMLWKQRVEEKRPFQYVVGCEHWRDLLLCVE</sequence>
<dbReference type="PANTHER" id="PTHR47967:SF36">
    <property type="entry name" value="PEPTIDASE A1 DOMAIN-CONTAINING PROTEIN"/>
    <property type="match status" value="1"/>
</dbReference>
<evidence type="ECO:0000259" key="3">
    <source>
        <dbReference type="PROSITE" id="PS51767"/>
    </source>
</evidence>
<dbReference type="GO" id="GO:0006508">
    <property type="term" value="P:proteolysis"/>
    <property type="evidence" value="ECO:0007669"/>
    <property type="project" value="UniProtKB-KW"/>
</dbReference>
<keyword evidence="1" id="KW-0645">Protease</keyword>
<comment type="caution">
    <text evidence="4">The sequence shown here is derived from an EMBL/GenBank/DDBJ whole genome shotgun (WGS) entry which is preliminary data.</text>
</comment>
<reference evidence="4 5" key="3">
    <citation type="submission" date="2019-11" db="EMBL/GenBank/DDBJ databases">
        <title>A de novo genome assembly of a pear dwarfing rootstock.</title>
        <authorList>
            <person name="Wang F."/>
            <person name="Wang J."/>
            <person name="Li S."/>
            <person name="Zhang Y."/>
            <person name="Fang M."/>
            <person name="Ma L."/>
            <person name="Zhao Y."/>
            <person name="Jiang S."/>
        </authorList>
    </citation>
    <scope>NUCLEOTIDE SEQUENCE [LARGE SCALE GENOMIC DNA]</scope>
    <source>
        <strain evidence="4">S2</strain>
        <tissue evidence="4">Leaf</tissue>
    </source>
</reference>
<evidence type="ECO:0000256" key="2">
    <source>
        <dbReference type="ARBA" id="ARBA00022801"/>
    </source>
</evidence>
<name>A0A5N5FA46_9ROSA</name>
<dbReference type="EMBL" id="SMOL01000753">
    <property type="protein sequence ID" value="KAB2599837.1"/>
    <property type="molecule type" value="Genomic_DNA"/>
</dbReference>
<reference evidence="4 5" key="1">
    <citation type="submission" date="2019-09" db="EMBL/GenBank/DDBJ databases">
        <authorList>
            <person name="Ou C."/>
        </authorList>
    </citation>
    <scope>NUCLEOTIDE SEQUENCE [LARGE SCALE GENOMIC DNA]</scope>
    <source>
        <strain evidence="4">S2</strain>
        <tissue evidence="4">Leaf</tissue>
    </source>
</reference>
<dbReference type="PROSITE" id="PS51767">
    <property type="entry name" value="PEPTIDASE_A1"/>
    <property type="match status" value="1"/>
</dbReference>
<evidence type="ECO:0000313" key="5">
    <source>
        <dbReference type="Proteomes" id="UP000327157"/>
    </source>
</evidence>
<reference evidence="5" key="2">
    <citation type="submission" date="2019-10" db="EMBL/GenBank/DDBJ databases">
        <title>A de novo genome assembly of a pear dwarfing rootstock.</title>
        <authorList>
            <person name="Wang F."/>
            <person name="Wang J."/>
            <person name="Li S."/>
            <person name="Zhang Y."/>
            <person name="Fang M."/>
            <person name="Ma L."/>
            <person name="Zhao Y."/>
            <person name="Jiang S."/>
        </authorList>
    </citation>
    <scope>NUCLEOTIDE SEQUENCE [LARGE SCALE GENOMIC DNA]</scope>
</reference>
<dbReference type="InterPro" id="IPR032799">
    <property type="entry name" value="TAXi_C"/>
</dbReference>
<keyword evidence="2" id="KW-0378">Hydrolase</keyword>
<proteinExistence type="predicted"/>
<evidence type="ECO:0000313" key="4">
    <source>
        <dbReference type="EMBL" id="KAB2599837.1"/>
    </source>
</evidence>
<organism evidence="4 5">
    <name type="scientific">Pyrus ussuriensis x Pyrus communis</name>
    <dbReference type="NCBI Taxonomy" id="2448454"/>
    <lineage>
        <taxon>Eukaryota</taxon>
        <taxon>Viridiplantae</taxon>
        <taxon>Streptophyta</taxon>
        <taxon>Embryophyta</taxon>
        <taxon>Tracheophyta</taxon>
        <taxon>Spermatophyta</taxon>
        <taxon>Magnoliopsida</taxon>
        <taxon>eudicotyledons</taxon>
        <taxon>Gunneridae</taxon>
        <taxon>Pentapetalae</taxon>
        <taxon>rosids</taxon>
        <taxon>fabids</taxon>
        <taxon>Rosales</taxon>
        <taxon>Rosaceae</taxon>
        <taxon>Amygdaloideae</taxon>
        <taxon>Maleae</taxon>
        <taxon>Pyrus</taxon>
    </lineage>
</organism>
<dbReference type="GO" id="GO:0005576">
    <property type="term" value="C:extracellular region"/>
    <property type="evidence" value="ECO:0007669"/>
    <property type="project" value="TreeGrafter"/>
</dbReference>
<dbReference type="InterPro" id="IPR021109">
    <property type="entry name" value="Peptidase_aspartic_dom_sf"/>
</dbReference>
<dbReference type="Proteomes" id="UP000327157">
    <property type="component" value="Chromosome 13"/>
</dbReference>
<dbReference type="InterPro" id="IPR033121">
    <property type="entry name" value="PEPTIDASE_A1"/>
</dbReference>
<dbReference type="GO" id="GO:0008233">
    <property type="term" value="F:peptidase activity"/>
    <property type="evidence" value="ECO:0007669"/>
    <property type="project" value="UniProtKB-KW"/>
</dbReference>